<evidence type="ECO:0000313" key="2">
    <source>
        <dbReference type="EMBL" id="OGL38202.1"/>
    </source>
</evidence>
<dbReference type="InterPro" id="IPR052930">
    <property type="entry name" value="TA_antitoxin_MntA"/>
</dbReference>
<organism evidence="2 3">
    <name type="scientific">Candidatus Schekmanbacteria bacterium GWA2_38_11</name>
    <dbReference type="NCBI Taxonomy" id="1817876"/>
    <lineage>
        <taxon>Bacteria</taxon>
        <taxon>Candidatus Schekmaniibacteriota</taxon>
    </lineage>
</organism>
<accession>A0A1F7R9F2</accession>
<dbReference type="InterPro" id="IPR041633">
    <property type="entry name" value="Polbeta"/>
</dbReference>
<proteinExistence type="predicted"/>
<dbReference type="InterPro" id="IPR043519">
    <property type="entry name" value="NT_sf"/>
</dbReference>
<dbReference type="PANTHER" id="PTHR43852">
    <property type="entry name" value="NUCLEOTIDYLTRANSFERASE"/>
    <property type="match status" value="1"/>
</dbReference>
<dbReference type="AlphaFoldDB" id="A0A1F7R9F2"/>
<sequence>MKLKERFLKIAEDFSVELIFLFGSQKEKGYSLLKGEKIRDTDPLADLDVGVVFKKGAFPKKPYKNFGSLYFEFAEIFSPLKIDLVFLQETESVLQFEAIKGICVFKKSREALDDYIERVLKFAADWKVMRDRIDNEFLGLGARYDK</sequence>
<dbReference type="Proteomes" id="UP000178526">
    <property type="component" value="Unassembled WGS sequence"/>
</dbReference>
<comment type="caution">
    <text evidence="2">The sequence shown here is derived from an EMBL/GenBank/DDBJ whole genome shotgun (WGS) entry which is preliminary data.</text>
</comment>
<name>A0A1F7R9F2_9BACT</name>
<dbReference type="SUPFAM" id="SSF81301">
    <property type="entry name" value="Nucleotidyltransferase"/>
    <property type="match status" value="1"/>
</dbReference>
<dbReference type="EMBL" id="MGDB01000154">
    <property type="protein sequence ID" value="OGL38202.1"/>
    <property type="molecule type" value="Genomic_DNA"/>
</dbReference>
<evidence type="ECO:0000313" key="3">
    <source>
        <dbReference type="Proteomes" id="UP000178526"/>
    </source>
</evidence>
<reference evidence="2 3" key="1">
    <citation type="journal article" date="2016" name="Nat. Commun.">
        <title>Thousands of microbial genomes shed light on interconnected biogeochemical processes in an aquifer system.</title>
        <authorList>
            <person name="Anantharaman K."/>
            <person name="Brown C.T."/>
            <person name="Hug L.A."/>
            <person name="Sharon I."/>
            <person name="Castelle C.J."/>
            <person name="Probst A.J."/>
            <person name="Thomas B.C."/>
            <person name="Singh A."/>
            <person name="Wilkins M.J."/>
            <person name="Karaoz U."/>
            <person name="Brodie E.L."/>
            <person name="Williams K.H."/>
            <person name="Hubbard S.S."/>
            <person name="Banfield J.F."/>
        </authorList>
    </citation>
    <scope>NUCLEOTIDE SEQUENCE [LARGE SCALE GENOMIC DNA]</scope>
</reference>
<feature type="domain" description="Polymerase beta nucleotidyltransferase" evidence="1">
    <location>
        <begin position="12"/>
        <end position="110"/>
    </location>
</feature>
<dbReference type="Pfam" id="PF18765">
    <property type="entry name" value="Polbeta"/>
    <property type="match status" value="1"/>
</dbReference>
<evidence type="ECO:0000259" key="1">
    <source>
        <dbReference type="Pfam" id="PF18765"/>
    </source>
</evidence>
<protein>
    <recommendedName>
        <fullName evidence="1">Polymerase beta nucleotidyltransferase domain-containing protein</fullName>
    </recommendedName>
</protein>
<dbReference type="PANTHER" id="PTHR43852:SF4">
    <property type="entry name" value="NUCLEOTIDYLTRANSFERASE"/>
    <property type="match status" value="1"/>
</dbReference>
<dbReference type="Gene3D" id="3.30.460.10">
    <property type="entry name" value="Beta Polymerase, domain 2"/>
    <property type="match status" value="1"/>
</dbReference>
<gene>
    <name evidence="2" type="ORF">A2042_08900</name>
</gene>